<name>J1QHZ4_9ALTE</name>
<evidence type="ECO:0000313" key="3">
    <source>
        <dbReference type="EMBL" id="EJI85156.1"/>
    </source>
</evidence>
<feature type="transmembrane region" description="Helical" evidence="1">
    <location>
        <begin position="234"/>
        <end position="256"/>
    </location>
</feature>
<keyword evidence="1" id="KW-0812">Transmembrane</keyword>
<evidence type="ECO:0000313" key="4">
    <source>
        <dbReference type="Proteomes" id="UP000012043"/>
    </source>
</evidence>
<dbReference type="InterPro" id="IPR047995">
    <property type="entry name" value="Choice_anch_K"/>
</dbReference>
<dbReference type="NCBIfam" id="NF038125">
    <property type="entry name" value="PEP_CTERM_THxN"/>
    <property type="match status" value="1"/>
</dbReference>
<gene>
    <name evidence="3" type="ORF">AEST_22580</name>
</gene>
<dbReference type="RefSeq" id="WP_008609123.1">
    <property type="nucleotide sequence ID" value="NZ_ALAB01000027.1"/>
</dbReference>
<comment type="caution">
    <text evidence="3">The sequence shown here is derived from an EMBL/GenBank/DDBJ whole genome shotgun (WGS) entry which is preliminary data.</text>
</comment>
<feature type="signal peptide" evidence="2">
    <location>
        <begin position="1"/>
        <end position="22"/>
    </location>
</feature>
<accession>J1QHZ4</accession>
<organism evidence="3 4">
    <name type="scientific">Alishewanella aestuarii B11</name>
    <dbReference type="NCBI Taxonomy" id="1197174"/>
    <lineage>
        <taxon>Bacteria</taxon>
        <taxon>Pseudomonadati</taxon>
        <taxon>Pseudomonadota</taxon>
        <taxon>Gammaproteobacteria</taxon>
        <taxon>Alteromonadales</taxon>
        <taxon>Alteromonadaceae</taxon>
        <taxon>Alishewanella</taxon>
    </lineage>
</organism>
<dbReference type="Proteomes" id="UP000012043">
    <property type="component" value="Unassembled WGS sequence"/>
</dbReference>
<keyword evidence="1" id="KW-1133">Transmembrane helix</keyword>
<dbReference type="NCBIfam" id="NF038131">
    <property type="entry name" value="choice_anch_K"/>
    <property type="match status" value="1"/>
</dbReference>
<dbReference type="AlphaFoldDB" id="J1QHZ4"/>
<evidence type="ECO:0000256" key="2">
    <source>
        <dbReference type="SAM" id="SignalP"/>
    </source>
</evidence>
<evidence type="ECO:0008006" key="5">
    <source>
        <dbReference type="Google" id="ProtNLM"/>
    </source>
</evidence>
<protein>
    <recommendedName>
        <fullName evidence="5">PEP-CTERM protein-sorting domain-containing protein</fullName>
    </recommendedName>
</protein>
<sequence>MKKILKGAIAGVALLLAPFTQAAMVTQWDYTVTLGWTGWTFGAGTGTQSTSASLLTWGAPGGSHDVIGGGRSGLGITESPANGTINTNGPFALTNIITHYNNPISASYATLTNAVLQSTLLLTPINPVDDTLDLLVANFSINFIETPNQSPCPFPSLSVCDDIFVISTDALNASFDYNGFTYFISIIETSGSLNPMDAATCAQAGIVGPCFGFKTQENQFTDAQFAFLITTEPVTIVAAPGVLALMGLGLMALVGVRRRKQLVA</sequence>
<evidence type="ECO:0000256" key="1">
    <source>
        <dbReference type="SAM" id="Phobius"/>
    </source>
</evidence>
<keyword evidence="1" id="KW-0472">Membrane</keyword>
<dbReference type="EMBL" id="ALAB01000027">
    <property type="protein sequence ID" value="EJI85156.1"/>
    <property type="molecule type" value="Genomic_DNA"/>
</dbReference>
<keyword evidence="2" id="KW-0732">Signal</keyword>
<feature type="chain" id="PRO_5003745105" description="PEP-CTERM protein-sorting domain-containing protein" evidence="2">
    <location>
        <begin position="23"/>
        <end position="264"/>
    </location>
</feature>
<keyword evidence="4" id="KW-1185">Reference proteome</keyword>
<reference evidence="3 4" key="1">
    <citation type="journal article" date="2012" name="J. Bacteriol.">
        <title>Genome Sequence of Pectin-Degrading Alishewanella aestuarii Strain B11T, Isolated from Tidal Flat Sediment.</title>
        <authorList>
            <person name="Jung J."/>
            <person name="Choi S."/>
            <person name="Chun J."/>
            <person name="Park W."/>
        </authorList>
    </citation>
    <scope>NUCLEOTIDE SEQUENCE [LARGE SCALE GENOMIC DNA]</scope>
    <source>
        <strain evidence="3 4">B11</strain>
    </source>
</reference>
<dbReference type="PATRIC" id="fig|1197174.4.peg.2211"/>
<proteinExistence type="predicted"/>